<evidence type="ECO:0000313" key="2">
    <source>
        <dbReference type="Proteomes" id="UP001226091"/>
    </source>
</evidence>
<name>A0ACD4RFB8_9BACI</name>
<sequence length="280" mass="31335">MLKGINQWCYPDGTSLEKIFEYSYESGFEAVELNVYEEGGIGLTMETAAQEAAAIVKMAEKYGLKLPSLSTGLLWKAPLSSPDENVREKGRSIVKKQIELAEAMGIGTVLVVPGVVNEETSYAECYERSQIELRKLAAFAEEKKVHIGIENVWNKFLLSPLEMARYIDEIESQYAGAYFDVGNVLQFGYPEQWIRILNDRIRKVHVKDFRTSIGNITGFVSLLAGDVNWAAVMKALKEIKYDDVLTAELSPYLIAPQELANDTARQMDVILSSCTITQKV</sequence>
<gene>
    <name evidence="1" type="ORF">QLQ22_07685</name>
</gene>
<keyword evidence="2" id="KW-1185">Reference proteome</keyword>
<organism evidence="1 2">
    <name type="scientific">Metabacillus hrfriensis</name>
    <dbReference type="NCBI Taxonomy" id="3048891"/>
    <lineage>
        <taxon>Bacteria</taxon>
        <taxon>Bacillati</taxon>
        <taxon>Bacillota</taxon>
        <taxon>Bacilli</taxon>
        <taxon>Bacillales</taxon>
        <taxon>Bacillaceae</taxon>
        <taxon>Metabacillus</taxon>
    </lineage>
</organism>
<proteinExistence type="predicted"/>
<dbReference type="Proteomes" id="UP001226091">
    <property type="component" value="Chromosome"/>
</dbReference>
<reference evidence="2" key="1">
    <citation type="journal article" date="2025" name="Aquaculture">
        <title>Assessment of the bioflocculant production and safety properties of Metabacillus hrfriensis sp. nov. based on phenotypic and whole-genome sequencing analysis.</title>
        <authorList>
            <person name="Zhang R."/>
            <person name="Zhao Z."/>
            <person name="Luo L."/>
            <person name="Wang S."/>
            <person name="Guo K."/>
            <person name="Xu W."/>
        </authorList>
    </citation>
    <scope>NUCLEOTIDE SEQUENCE [LARGE SCALE GENOMIC DNA]</scope>
    <source>
        <strain evidence="2">CT-WN-B3</strain>
    </source>
</reference>
<dbReference type="EMBL" id="CP126116">
    <property type="protein sequence ID" value="WHZ59196.1"/>
    <property type="molecule type" value="Genomic_DNA"/>
</dbReference>
<evidence type="ECO:0000313" key="1">
    <source>
        <dbReference type="EMBL" id="WHZ59196.1"/>
    </source>
</evidence>
<keyword evidence="1" id="KW-0413">Isomerase</keyword>
<accession>A0ACD4RFB8</accession>
<protein>
    <submittedName>
        <fullName evidence="1">Sugar phosphate isomerase/epimerase family protein</fullName>
    </submittedName>
</protein>